<protein>
    <submittedName>
        <fullName evidence="3">Uncharacterized protein</fullName>
    </submittedName>
</protein>
<dbReference type="OrthoDB" id="9898484at2"/>
<gene>
    <name evidence="3" type="ORF">DXX93_01240</name>
</gene>
<reference evidence="3 4" key="1">
    <citation type="submission" date="2018-08" db="EMBL/GenBank/DDBJ databases">
        <title>Thalassotalea euphylliae genome.</title>
        <authorList>
            <person name="Summers S."/>
            <person name="Rice S.A."/>
            <person name="Freckelton M.L."/>
            <person name="Nedved B.T."/>
            <person name="Hadfield M.G."/>
        </authorList>
    </citation>
    <scope>NUCLEOTIDE SEQUENCE [LARGE SCALE GENOMIC DNA]</scope>
    <source>
        <strain evidence="3 4">H1</strain>
    </source>
</reference>
<keyword evidence="2" id="KW-1133">Transmembrane helix</keyword>
<organism evidence="3 4">
    <name type="scientific">Thalassotalea euphylliae</name>
    <dbReference type="NCBI Taxonomy" id="1655234"/>
    <lineage>
        <taxon>Bacteria</taxon>
        <taxon>Pseudomonadati</taxon>
        <taxon>Pseudomonadota</taxon>
        <taxon>Gammaproteobacteria</taxon>
        <taxon>Alteromonadales</taxon>
        <taxon>Colwelliaceae</taxon>
        <taxon>Thalassotalea</taxon>
    </lineage>
</organism>
<proteinExistence type="predicted"/>
<comment type="caution">
    <text evidence="3">The sequence shown here is derived from an EMBL/GenBank/DDBJ whole genome shotgun (WGS) entry which is preliminary data.</text>
</comment>
<evidence type="ECO:0000313" key="4">
    <source>
        <dbReference type="Proteomes" id="UP000256478"/>
    </source>
</evidence>
<evidence type="ECO:0000256" key="2">
    <source>
        <dbReference type="SAM" id="Phobius"/>
    </source>
</evidence>
<keyword evidence="2" id="KW-0472">Membrane</keyword>
<feature type="region of interest" description="Disordered" evidence="1">
    <location>
        <begin position="395"/>
        <end position="418"/>
    </location>
</feature>
<feature type="transmembrane region" description="Helical" evidence="2">
    <location>
        <begin position="6"/>
        <end position="29"/>
    </location>
</feature>
<accession>A0A3E0TL89</accession>
<dbReference type="Proteomes" id="UP000256478">
    <property type="component" value="Unassembled WGS sequence"/>
</dbReference>
<feature type="transmembrane region" description="Helical" evidence="2">
    <location>
        <begin position="41"/>
        <end position="60"/>
    </location>
</feature>
<keyword evidence="2" id="KW-0812">Transmembrane</keyword>
<feature type="compositionally biased region" description="Basic and acidic residues" evidence="1">
    <location>
        <begin position="404"/>
        <end position="418"/>
    </location>
</feature>
<sequence>MSITVVTFAAILALLAIYFSINSVALLTNKVNQAIGISSRVRAISYFIVALIGYAPLYYFNDHQQKQKIANANGFDNYQTYQTAKTKADAHKLTLEKYQAIMANAKQAGFTSYIDYQQHLEAQAYDYDDYTTYKRDLRLAKSYGFPLEIYRMAKSDAAAQNFEYFDDYLVAREKGALKKKLTLVSKSDGDFTIDSVPLGAKKSELLSLIENCKINQMPDYNFPITKTLAPRKEALVDHFFPETSTNSNFGLTNYTMNFSVMSGLDLKAITKYEMKCDKGRYDLWFLNSDDTLVFYEKTLKMPGVYQFETTVERLERIFYAKCDDDFEIGLETSFEEHGTRSVKNMYCKNFQDYIIATIVDGPVITGVRQYPSIHIGYLSQRQWKKYINNLHNVKGKPTNTRLSQSEDKNGTKSFENRI</sequence>
<dbReference type="RefSeq" id="WP_116006476.1">
    <property type="nucleotide sequence ID" value="NZ_QUOU01000001.1"/>
</dbReference>
<name>A0A3E0TL89_9GAMM</name>
<dbReference type="AlphaFoldDB" id="A0A3E0TL89"/>
<evidence type="ECO:0000313" key="3">
    <source>
        <dbReference type="EMBL" id="REL25314.1"/>
    </source>
</evidence>
<evidence type="ECO:0000256" key="1">
    <source>
        <dbReference type="SAM" id="MobiDB-lite"/>
    </source>
</evidence>
<dbReference type="EMBL" id="QUOU01000001">
    <property type="protein sequence ID" value="REL25314.1"/>
    <property type="molecule type" value="Genomic_DNA"/>
</dbReference>